<accession>A0AAE1LKN3</accession>
<keyword evidence="3" id="KW-1185">Reference proteome</keyword>
<evidence type="ECO:0000313" key="2">
    <source>
        <dbReference type="EMBL" id="KAK3923238.1"/>
    </source>
</evidence>
<feature type="region of interest" description="Disordered" evidence="1">
    <location>
        <begin position="29"/>
        <end position="105"/>
    </location>
</feature>
<dbReference type="Proteomes" id="UP001219518">
    <property type="component" value="Unassembled WGS sequence"/>
</dbReference>
<sequence length="215" mass="21803">MCRHHNDTVLVDLAAGAVEDEDVFIPLTSSSAAPSASPSPSAPTSPSPQLPPSSPDLEATAAASGTPSVPGGGAVNLAALDRQPLIGEPPAPPSTPVFGGELPPPPPPRAVNPFAYNVSSVLDGGRVGAAPTSTAVPHIVPIGFVRRPEGRPDGGAQAQLPPPALKKHMHSAQGHFGPYFEDGPGPHNVTTRVGSTVTLNCRVGMLQDKTVSQVL</sequence>
<gene>
    <name evidence="2" type="ORF">KUF71_000320</name>
</gene>
<reference evidence="2" key="2">
    <citation type="journal article" date="2023" name="BMC Genomics">
        <title>Pest status, molecular evolution, and epigenetic factors derived from the genome assembly of Frankliniella fusca, a thysanopteran phytovirus vector.</title>
        <authorList>
            <person name="Catto M.A."/>
            <person name="Labadie P.E."/>
            <person name="Jacobson A.L."/>
            <person name="Kennedy G.G."/>
            <person name="Srinivasan R."/>
            <person name="Hunt B.G."/>
        </authorList>
    </citation>
    <scope>NUCLEOTIDE SEQUENCE</scope>
    <source>
        <strain evidence="2">PL_HMW_Pooled</strain>
    </source>
</reference>
<comment type="caution">
    <text evidence="2">The sequence shown here is derived from an EMBL/GenBank/DDBJ whole genome shotgun (WGS) entry which is preliminary data.</text>
</comment>
<dbReference type="EMBL" id="JAHWGI010001142">
    <property type="protein sequence ID" value="KAK3923238.1"/>
    <property type="molecule type" value="Genomic_DNA"/>
</dbReference>
<reference evidence="2" key="1">
    <citation type="submission" date="2021-07" db="EMBL/GenBank/DDBJ databases">
        <authorList>
            <person name="Catto M.A."/>
            <person name="Jacobson A."/>
            <person name="Kennedy G."/>
            <person name="Labadie P."/>
            <person name="Hunt B.G."/>
            <person name="Srinivasan R."/>
        </authorList>
    </citation>
    <scope>NUCLEOTIDE SEQUENCE</scope>
    <source>
        <strain evidence="2">PL_HMW_Pooled</strain>
        <tissue evidence="2">Head</tissue>
    </source>
</reference>
<feature type="compositionally biased region" description="Low complexity" evidence="1">
    <location>
        <begin position="29"/>
        <end position="39"/>
    </location>
</feature>
<feature type="region of interest" description="Disordered" evidence="1">
    <location>
        <begin position="149"/>
        <end position="188"/>
    </location>
</feature>
<evidence type="ECO:0000313" key="3">
    <source>
        <dbReference type="Proteomes" id="UP001219518"/>
    </source>
</evidence>
<organism evidence="2 3">
    <name type="scientific">Frankliniella fusca</name>
    <dbReference type="NCBI Taxonomy" id="407009"/>
    <lineage>
        <taxon>Eukaryota</taxon>
        <taxon>Metazoa</taxon>
        <taxon>Ecdysozoa</taxon>
        <taxon>Arthropoda</taxon>
        <taxon>Hexapoda</taxon>
        <taxon>Insecta</taxon>
        <taxon>Pterygota</taxon>
        <taxon>Neoptera</taxon>
        <taxon>Paraneoptera</taxon>
        <taxon>Thysanoptera</taxon>
        <taxon>Terebrantia</taxon>
        <taxon>Thripoidea</taxon>
        <taxon>Thripidae</taxon>
        <taxon>Frankliniella</taxon>
    </lineage>
</organism>
<evidence type="ECO:0000256" key="1">
    <source>
        <dbReference type="SAM" id="MobiDB-lite"/>
    </source>
</evidence>
<name>A0AAE1LKN3_9NEOP</name>
<dbReference type="AlphaFoldDB" id="A0AAE1LKN3"/>
<feature type="compositionally biased region" description="Pro residues" evidence="1">
    <location>
        <begin position="40"/>
        <end position="54"/>
    </location>
</feature>
<protein>
    <submittedName>
        <fullName evidence="2">Triple functional domain protein</fullName>
    </submittedName>
</protein>
<proteinExistence type="predicted"/>